<feature type="region of interest" description="Disordered" evidence="1">
    <location>
        <begin position="592"/>
        <end position="611"/>
    </location>
</feature>
<feature type="compositionally biased region" description="Low complexity" evidence="1">
    <location>
        <begin position="111"/>
        <end position="159"/>
    </location>
</feature>
<dbReference type="InterPro" id="IPR018814">
    <property type="entry name" value="DUF5427"/>
</dbReference>
<dbReference type="EMBL" id="PJQD01000008">
    <property type="protein sequence ID" value="POY76153.1"/>
    <property type="molecule type" value="Genomic_DNA"/>
</dbReference>
<dbReference type="Proteomes" id="UP000237144">
    <property type="component" value="Unassembled WGS sequence"/>
</dbReference>
<proteinExistence type="predicted"/>
<feature type="compositionally biased region" description="Low complexity" evidence="1">
    <location>
        <begin position="58"/>
        <end position="83"/>
    </location>
</feature>
<dbReference type="STRING" id="741276.A0A2S5BHC7"/>
<gene>
    <name evidence="2" type="ORF">BMF94_0876</name>
</gene>
<dbReference type="PANTHER" id="PTHR28265">
    <property type="entry name" value="MAINTENANCE OF TELOMERE CAPPING PROTEIN 1"/>
    <property type="match status" value="1"/>
</dbReference>
<feature type="region of interest" description="Disordered" evidence="1">
    <location>
        <begin position="1"/>
        <end position="249"/>
    </location>
</feature>
<name>A0A2S5BHC7_9BASI</name>
<comment type="caution">
    <text evidence="2">The sequence shown here is derived from an EMBL/GenBank/DDBJ whole genome shotgun (WGS) entry which is preliminary data.</text>
</comment>
<feature type="compositionally biased region" description="Polar residues" evidence="1">
    <location>
        <begin position="26"/>
        <end position="42"/>
    </location>
</feature>
<evidence type="ECO:0000256" key="1">
    <source>
        <dbReference type="SAM" id="MobiDB-lite"/>
    </source>
</evidence>
<reference evidence="2 3" key="1">
    <citation type="journal article" date="2018" name="Front. Microbiol.">
        <title>Prospects for Fungal Bioremediation of Acidic Radioactive Waste Sites: Characterization and Genome Sequence of Rhodotorula taiwanensis MD1149.</title>
        <authorList>
            <person name="Tkavc R."/>
            <person name="Matrosova V.Y."/>
            <person name="Grichenko O.E."/>
            <person name="Gostincar C."/>
            <person name="Volpe R.P."/>
            <person name="Klimenkova P."/>
            <person name="Gaidamakova E.K."/>
            <person name="Zhou C.E."/>
            <person name="Stewart B.J."/>
            <person name="Lyman M.G."/>
            <person name="Malfatti S.A."/>
            <person name="Rubinfeld B."/>
            <person name="Courtot M."/>
            <person name="Singh J."/>
            <person name="Dalgard C.L."/>
            <person name="Hamilton T."/>
            <person name="Frey K.G."/>
            <person name="Gunde-Cimerman N."/>
            <person name="Dugan L."/>
            <person name="Daly M.J."/>
        </authorList>
    </citation>
    <scope>NUCLEOTIDE SEQUENCE [LARGE SCALE GENOMIC DNA]</scope>
    <source>
        <strain evidence="2 3">MD1149</strain>
    </source>
</reference>
<evidence type="ECO:0000313" key="3">
    <source>
        <dbReference type="Proteomes" id="UP000237144"/>
    </source>
</evidence>
<feature type="compositionally biased region" description="Low complexity" evidence="1">
    <location>
        <begin position="214"/>
        <end position="239"/>
    </location>
</feature>
<dbReference type="Pfam" id="PF10310">
    <property type="entry name" value="DUF5427"/>
    <property type="match status" value="1"/>
</dbReference>
<feature type="compositionally biased region" description="Low complexity" evidence="1">
    <location>
        <begin position="183"/>
        <end position="192"/>
    </location>
</feature>
<evidence type="ECO:0008006" key="4">
    <source>
        <dbReference type="Google" id="ProtNLM"/>
    </source>
</evidence>
<feature type="region of interest" description="Disordered" evidence="1">
    <location>
        <begin position="565"/>
        <end position="585"/>
    </location>
</feature>
<organism evidence="2 3">
    <name type="scientific">Rhodotorula taiwanensis</name>
    <dbReference type="NCBI Taxonomy" id="741276"/>
    <lineage>
        <taxon>Eukaryota</taxon>
        <taxon>Fungi</taxon>
        <taxon>Dikarya</taxon>
        <taxon>Basidiomycota</taxon>
        <taxon>Pucciniomycotina</taxon>
        <taxon>Microbotryomycetes</taxon>
        <taxon>Sporidiobolales</taxon>
        <taxon>Sporidiobolaceae</taxon>
        <taxon>Rhodotorula</taxon>
    </lineage>
</organism>
<dbReference type="AlphaFoldDB" id="A0A2S5BHC7"/>
<dbReference type="PANTHER" id="PTHR28265:SF1">
    <property type="entry name" value="MAINTENANCE OF TELOMERE CAPPING PROTEIN 1"/>
    <property type="match status" value="1"/>
</dbReference>
<evidence type="ECO:0000313" key="2">
    <source>
        <dbReference type="EMBL" id="POY76153.1"/>
    </source>
</evidence>
<dbReference type="OrthoDB" id="5594977at2759"/>
<sequence length="611" mass="63256">MTSPPPRTSTSRSNRDDVMQLLDSLDTYTPTPPSNRAGTAASTAPGAMPRSTSNSALRSSTGPTGSRTTAANTATGSAGSTSGNKPPPSAAEAQSVLDFLDEITQRSSPSTAGAQAGGATTARPASGLGRSSSRQSLNSSTGPISAAGTTSTTGSPAGAVRRSIDTVRTAPTQRTPVPRTSIGAAAPGSAAAKRTSVGSAAAVPRGPETTTREQAQAPSQPVSAASAASVDSTAAQQAQHGGGGGWGWSSMWNSATTVVQQASNLAQQAKSAAEEQVKTATSQGAGGIAGIGGGLIKALGENEQAKKWSEGVMSYAKGAHLDQLGKELKSTTLKSLSDLLNAVAPPIAEHEVIEVSLSHDMVGYDGVESLVYRGFAKIMDQIEGGTLVVNSATSDDKPKETDEADDEVRNLNVIDGLSEGWKLAESSLEHLIKTTYKAPEPPATQESGVTVPVTTCPVYMRLQPCLAPLPALPSSCLPTSTPDPTALKSLFFLVLLRDPTHNLVHSSLSQSMPASWLDIPFEENEWVEDAMVEIIRRSVEIIGQEYITHRMRAQTVAIEQARAEAQKTLEQHQTTTASDKAPRPATAEALFDAQTEADASQAAQEARVGVV</sequence>
<accession>A0A2S5BHC7</accession>
<keyword evidence="3" id="KW-1185">Reference proteome</keyword>
<protein>
    <recommendedName>
        <fullName evidence="4">Maintenance of telomere capping protein 1</fullName>
    </recommendedName>
</protein>